<dbReference type="Proteomes" id="UP000554482">
    <property type="component" value="Unassembled WGS sequence"/>
</dbReference>
<dbReference type="GO" id="GO:0033925">
    <property type="term" value="F:mannosyl-glycoprotein endo-beta-N-acetylglucosaminidase activity"/>
    <property type="evidence" value="ECO:0007669"/>
    <property type="project" value="InterPro"/>
</dbReference>
<evidence type="ECO:0000313" key="2">
    <source>
        <dbReference type="Proteomes" id="UP000554482"/>
    </source>
</evidence>
<sequence>MDSEQEQQRLLIDQSIEPSLPPFDPLKPAIPISYPLKVLEEFKSRSYFKSFYYPFNIASTTLPTAPSRPRILVCHDMAGDYGDDKWVQGGTNEGAYAIWYWYSLD</sequence>
<gene>
    <name evidence="1" type="ORF">FRX31_002894</name>
</gene>
<organism evidence="1 2">
    <name type="scientific">Thalictrum thalictroides</name>
    <name type="common">Rue-anemone</name>
    <name type="synonym">Anemone thalictroides</name>
    <dbReference type="NCBI Taxonomy" id="46969"/>
    <lineage>
        <taxon>Eukaryota</taxon>
        <taxon>Viridiplantae</taxon>
        <taxon>Streptophyta</taxon>
        <taxon>Embryophyta</taxon>
        <taxon>Tracheophyta</taxon>
        <taxon>Spermatophyta</taxon>
        <taxon>Magnoliopsida</taxon>
        <taxon>Ranunculales</taxon>
        <taxon>Ranunculaceae</taxon>
        <taxon>Thalictroideae</taxon>
        <taxon>Thalictrum</taxon>
    </lineage>
</organism>
<reference evidence="1 2" key="1">
    <citation type="submission" date="2020-06" db="EMBL/GenBank/DDBJ databases">
        <title>Transcriptomic and genomic resources for Thalictrum thalictroides and T. hernandezii: Facilitating candidate gene discovery in an emerging model plant lineage.</title>
        <authorList>
            <person name="Arias T."/>
            <person name="Riano-Pachon D.M."/>
            <person name="Di Stilio V.S."/>
        </authorList>
    </citation>
    <scope>NUCLEOTIDE SEQUENCE [LARGE SCALE GENOMIC DNA]</scope>
    <source>
        <strain evidence="2">cv. WT478/WT964</strain>
        <tissue evidence="1">Leaves</tissue>
    </source>
</reference>
<accession>A0A7J6XD98</accession>
<dbReference type="PANTHER" id="PTHR13246:SF1">
    <property type="entry name" value="CYTOSOLIC ENDO-BETA-N-ACETYLGLUCOSAMINIDASE"/>
    <property type="match status" value="1"/>
</dbReference>
<dbReference type="PANTHER" id="PTHR13246">
    <property type="entry name" value="ENDO BETA N-ACETYLGLUCOSAMINIDASE"/>
    <property type="match status" value="1"/>
</dbReference>
<keyword evidence="2" id="KW-1185">Reference proteome</keyword>
<comment type="caution">
    <text evidence="1">The sequence shown here is derived from an EMBL/GenBank/DDBJ whole genome shotgun (WGS) entry which is preliminary data.</text>
</comment>
<dbReference type="InterPro" id="IPR032979">
    <property type="entry name" value="ENGase"/>
</dbReference>
<proteinExistence type="predicted"/>
<name>A0A7J6XD98_THATH</name>
<dbReference type="Gene3D" id="3.20.20.80">
    <property type="entry name" value="Glycosidases"/>
    <property type="match status" value="1"/>
</dbReference>
<evidence type="ECO:0000313" key="1">
    <source>
        <dbReference type="EMBL" id="KAF5207519.1"/>
    </source>
</evidence>
<protein>
    <submittedName>
        <fullName evidence="1">Cytosolic endo-beta-n-acetylglucosaminidase</fullName>
    </submittedName>
</protein>
<dbReference type="OrthoDB" id="284473at2759"/>
<dbReference type="AlphaFoldDB" id="A0A7J6XD98"/>
<dbReference type="EMBL" id="JABWDY010001328">
    <property type="protein sequence ID" value="KAF5207519.1"/>
    <property type="molecule type" value="Genomic_DNA"/>
</dbReference>